<dbReference type="PANTHER" id="PTHR30576">
    <property type="entry name" value="COLANIC BIOSYNTHESIS UDP-GLUCOSE LIPID CARRIER TRANSFERASE"/>
    <property type="match status" value="1"/>
</dbReference>
<evidence type="ECO:0000259" key="4">
    <source>
        <dbReference type="Pfam" id="PF02397"/>
    </source>
</evidence>
<evidence type="ECO:0000256" key="2">
    <source>
        <dbReference type="SAM" id="MobiDB-lite"/>
    </source>
</evidence>
<dbReference type="Pfam" id="PF02397">
    <property type="entry name" value="Bac_transf"/>
    <property type="match status" value="1"/>
</dbReference>
<dbReference type="AlphaFoldDB" id="A0A6L9VWX4"/>
<feature type="transmembrane region" description="Helical" evidence="3">
    <location>
        <begin position="89"/>
        <end position="106"/>
    </location>
</feature>
<reference evidence="5 6" key="1">
    <citation type="submission" date="2019-12" db="EMBL/GenBank/DDBJ databases">
        <title>the WGS of Blastococcus saxobsidens 67B17.</title>
        <authorList>
            <person name="Jiang Z."/>
        </authorList>
    </citation>
    <scope>NUCLEOTIDE SEQUENCE [LARGE SCALE GENOMIC DNA]</scope>
    <source>
        <strain evidence="5 6">67B17</strain>
    </source>
</reference>
<protein>
    <recommendedName>
        <fullName evidence="4">Bacterial sugar transferase domain-containing protein</fullName>
    </recommendedName>
</protein>
<gene>
    <name evidence="5" type="ORF">GCU60_00595</name>
</gene>
<feature type="compositionally biased region" description="Low complexity" evidence="2">
    <location>
        <begin position="17"/>
        <end position="26"/>
    </location>
</feature>
<evidence type="ECO:0000256" key="3">
    <source>
        <dbReference type="SAM" id="Phobius"/>
    </source>
</evidence>
<comment type="similarity">
    <text evidence="1">Belongs to the bacterial sugar transferase family.</text>
</comment>
<dbReference type="PANTHER" id="PTHR30576:SF0">
    <property type="entry name" value="UNDECAPRENYL-PHOSPHATE N-ACETYLGALACTOSAMINYL 1-PHOSPHATE TRANSFERASE-RELATED"/>
    <property type="match status" value="1"/>
</dbReference>
<comment type="caution">
    <text evidence="5">The sequence shown here is derived from an EMBL/GenBank/DDBJ whole genome shotgun (WGS) entry which is preliminary data.</text>
</comment>
<evidence type="ECO:0000313" key="5">
    <source>
        <dbReference type="EMBL" id="NEK84275.1"/>
    </source>
</evidence>
<dbReference type="RefSeq" id="WP_163201698.1">
    <property type="nucleotide sequence ID" value="NZ_JAAGWG010000001.1"/>
</dbReference>
<organism evidence="5 6">
    <name type="scientific">Blastococcus saxobsidens</name>
    <dbReference type="NCBI Taxonomy" id="138336"/>
    <lineage>
        <taxon>Bacteria</taxon>
        <taxon>Bacillati</taxon>
        <taxon>Actinomycetota</taxon>
        <taxon>Actinomycetes</taxon>
        <taxon>Geodermatophilales</taxon>
        <taxon>Geodermatophilaceae</taxon>
        <taxon>Blastococcus</taxon>
    </lineage>
</organism>
<accession>A0A6L9VWX4</accession>
<feature type="domain" description="Bacterial sugar transferase" evidence="4">
    <location>
        <begin position="110"/>
        <end position="201"/>
    </location>
</feature>
<keyword evidence="3" id="KW-0812">Transmembrane</keyword>
<keyword evidence="3" id="KW-0472">Membrane</keyword>
<sequence length="212" mass="22158">MRSLHRALGHAPDARPRTGPRTATTAPPRPQSPASAHHRLSPQPDAARSGSPRALRDGLGRRPAPALRVAAHCCLAVAAVAAVTRSPAAVPVLAAGLVLTVGASLVDHPRAADRALAAFVAVLLLPLLLLIGVAVRLTSRGPALVRHPRTDADGGRVAPLRFRTSSTTAGPAREASPDTPVGQVLRRFSLDELPRLVDAAMGRTPFLRVSRR</sequence>
<dbReference type="Proteomes" id="UP000479241">
    <property type="component" value="Unassembled WGS sequence"/>
</dbReference>
<dbReference type="InterPro" id="IPR003362">
    <property type="entry name" value="Bact_transf"/>
</dbReference>
<feature type="region of interest" description="Disordered" evidence="2">
    <location>
        <begin position="1"/>
        <end position="60"/>
    </location>
</feature>
<evidence type="ECO:0000313" key="6">
    <source>
        <dbReference type="Proteomes" id="UP000479241"/>
    </source>
</evidence>
<name>A0A6L9VWX4_9ACTN</name>
<proteinExistence type="inferred from homology"/>
<feature type="transmembrane region" description="Helical" evidence="3">
    <location>
        <begin position="115"/>
        <end position="135"/>
    </location>
</feature>
<dbReference type="GO" id="GO:0016780">
    <property type="term" value="F:phosphotransferase activity, for other substituted phosphate groups"/>
    <property type="evidence" value="ECO:0007669"/>
    <property type="project" value="TreeGrafter"/>
</dbReference>
<evidence type="ECO:0000256" key="1">
    <source>
        <dbReference type="ARBA" id="ARBA00006464"/>
    </source>
</evidence>
<dbReference type="EMBL" id="JAAGWG010000001">
    <property type="protein sequence ID" value="NEK84275.1"/>
    <property type="molecule type" value="Genomic_DNA"/>
</dbReference>
<keyword evidence="3" id="KW-1133">Transmembrane helix</keyword>